<dbReference type="Proteomes" id="UP000182584">
    <property type="component" value="Unassembled WGS sequence"/>
</dbReference>
<reference evidence="3 4" key="1">
    <citation type="submission" date="2016-10" db="EMBL/GenBank/DDBJ databases">
        <authorList>
            <person name="de Groot N.N."/>
        </authorList>
    </citation>
    <scope>NUCLEOTIDE SEQUENCE [LARGE SCALE GENOMIC DNA]</scope>
    <source>
        <strain evidence="3 4">AR40</strain>
    </source>
</reference>
<dbReference type="Pfam" id="PF01531">
    <property type="entry name" value="Glyco_transf_11"/>
    <property type="match status" value="1"/>
</dbReference>
<name>A0A1H9Q797_BUTFI</name>
<dbReference type="EMBL" id="FOGJ01000007">
    <property type="protein sequence ID" value="SER56302.1"/>
    <property type="molecule type" value="Genomic_DNA"/>
</dbReference>
<proteinExistence type="predicted"/>
<dbReference type="RefSeq" id="WP_074755253.1">
    <property type="nucleotide sequence ID" value="NZ_FOGJ01000007.1"/>
</dbReference>
<evidence type="ECO:0000313" key="4">
    <source>
        <dbReference type="Proteomes" id="UP000182584"/>
    </source>
</evidence>
<dbReference type="Gene3D" id="3.40.50.11350">
    <property type="match status" value="1"/>
</dbReference>
<protein>
    <submittedName>
        <fullName evidence="3">Glycosyl transferase family 11</fullName>
    </submittedName>
</protein>
<evidence type="ECO:0000313" key="3">
    <source>
        <dbReference type="EMBL" id="SER56302.1"/>
    </source>
</evidence>
<dbReference type="GO" id="GO:0008107">
    <property type="term" value="F:galactoside 2-alpha-L-fucosyltransferase activity"/>
    <property type="evidence" value="ECO:0007669"/>
    <property type="project" value="InterPro"/>
</dbReference>
<keyword evidence="1" id="KW-0328">Glycosyltransferase</keyword>
<dbReference type="GO" id="GO:0005975">
    <property type="term" value="P:carbohydrate metabolic process"/>
    <property type="evidence" value="ECO:0007669"/>
    <property type="project" value="InterPro"/>
</dbReference>
<gene>
    <name evidence="3" type="ORF">SAMN04487884_10758</name>
</gene>
<dbReference type="PANTHER" id="PTHR11927:SF9">
    <property type="entry name" value="L-FUCOSYLTRANSFERASE"/>
    <property type="match status" value="1"/>
</dbReference>
<evidence type="ECO:0000256" key="2">
    <source>
        <dbReference type="ARBA" id="ARBA00022679"/>
    </source>
</evidence>
<keyword evidence="2 3" id="KW-0808">Transferase</keyword>
<accession>A0A1H9Q797</accession>
<sequence>MIIIKLQGGLGNQLFLYGLYRNLERLGRDVKLDIESGFECDELRSPCLDGMKLKYEVATRKEVIAIRDSYMDILSRIRRKITGRKTFDYYEPEDGNFDPKVLELTHAYLNGYFQSEKYFGDDNSAKALKIELTTNRYDILSSSDLVTDIYNDIRKSESVSLHIRRGDYLTPGIIETYGGICTDDYYDKAIAMIRDKHPDAKLFVFSNDIDWCKEKMADYKNISFVSTMPVNNIIEEVFNSSQSSKITNNYKDLAELYLMSACKHHVLANSSYSWWGAWLSDNEGMTIVPSKWLNNKNMTDIYTRDMILI</sequence>
<dbReference type="PANTHER" id="PTHR11927">
    <property type="entry name" value="GALACTOSIDE 2-L-FUCOSYLTRANSFERASE"/>
    <property type="match status" value="1"/>
</dbReference>
<evidence type="ECO:0000256" key="1">
    <source>
        <dbReference type="ARBA" id="ARBA00022676"/>
    </source>
</evidence>
<organism evidence="3 4">
    <name type="scientific">Butyrivibrio fibrisolvens</name>
    <dbReference type="NCBI Taxonomy" id="831"/>
    <lineage>
        <taxon>Bacteria</taxon>
        <taxon>Bacillati</taxon>
        <taxon>Bacillota</taxon>
        <taxon>Clostridia</taxon>
        <taxon>Lachnospirales</taxon>
        <taxon>Lachnospiraceae</taxon>
        <taxon>Butyrivibrio</taxon>
    </lineage>
</organism>
<dbReference type="OrthoDB" id="9794601at2"/>
<dbReference type="CDD" id="cd11301">
    <property type="entry name" value="Fut1_Fut2_like"/>
    <property type="match status" value="1"/>
</dbReference>
<dbReference type="GO" id="GO:0016020">
    <property type="term" value="C:membrane"/>
    <property type="evidence" value="ECO:0007669"/>
    <property type="project" value="InterPro"/>
</dbReference>
<dbReference type="AlphaFoldDB" id="A0A1H9Q797"/>
<dbReference type="InterPro" id="IPR002516">
    <property type="entry name" value="Glyco_trans_11"/>
</dbReference>